<dbReference type="VEuPathDB" id="FungiDB:PCH_Pc20g02540"/>
<organism evidence="1 2">
    <name type="scientific">Penicillium rubens (strain ATCC 28089 / DSM 1075 / NRRL 1951 / Wisconsin 54-1255)</name>
    <name type="common">Penicillium chrysogenum</name>
    <dbReference type="NCBI Taxonomy" id="500485"/>
    <lineage>
        <taxon>Eukaryota</taxon>
        <taxon>Fungi</taxon>
        <taxon>Dikarya</taxon>
        <taxon>Ascomycota</taxon>
        <taxon>Pezizomycotina</taxon>
        <taxon>Eurotiomycetes</taxon>
        <taxon>Eurotiomycetidae</taxon>
        <taxon>Eurotiales</taxon>
        <taxon>Aspergillaceae</taxon>
        <taxon>Penicillium</taxon>
        <taxon>Penicillium chrysogenum species complex</taxon>
    </lineage>
</organism>
<reference evidence="1 2" key="1">
    <citation type="journal article" date="2008" name="Nat. Biotechnol.">
        <title>Genome sequencing and analysis of the filamentous fungus Penicillium chrysogenum.</title>
        <authorList>
            <person name="van den Berg M.A."/>
            <person name="Albang R."/>
            <person name="Albermann K."/>
            <person name="Badger J.H."/>
            <person name="Daran J.-M."/>
            <person name="Driessen A.J.M."/>
            <person name="Garcia-Estrada C."/>
            <person name="Fedorova N.D."/>
            <person name="Harris D.M."/>
            <person name="Heijne W.H.M."/>
            <person name="Joardar V.S."/>
            <person name="Kiel J.A.K.W."/>
            <person name="Kovalchuk A."/>
            <person name="Martin J.F."/>
            <person name="Nierman W.C."/>
            <person name="Nijland J.G."/>
            <person name="Pronk J.T."/>
            <person name="Roubos J.A."/>
            <person name="van der Klei I.J."/>
            <person name="van Peij N.N.M.E."/>
            <person name="Veenhuis M."/>
            <person name="von Doehren H."/>
            <person name="Wagner C."/>
            <person name="Wortman J.R."/>
            <person name="Bovenberg R.A.L."/>
        </authorList>
    </citation>
    <scope>NUCLEOTIDE SEQUENCE [LARGE SCALE GENOMIC DNA]</scope>
    <source>
        <strain evidence="2">ATCC 28089 / DSM 1075 / NRRL 1951 / Wisconsin 54-1255</strain>
    </source>
</reference>
<dbReference type="HOGENOM" id="CLU_1349326_0_0_1"/>
<evidence type="ECO:0000313" key="2">
    <source>
        <dbReference type="Proteomes" id="UP000000724"/>
    </source>
</evidence>
<protein>
    <submittedName>
        <fullName evidence="1">Uncharacterized protein</fullName>
    </submittedName>
</protein>
<proteinExistence type="predicted"/>
<evidence type="ECO:0000313" key="1">
    <source>
        <dbReference type="EMBL" id="CAP85583.1"/>
    </source>
</evidence>
<gene>
    <name evidence="1" type="ORF">Pc20g02540</name>
    <name evidence="1" type="ORF">PCH_Pc20g02540</name>
</gene>
<sequence>MWQWGEAVRPFKVLAEYLDLGVVAMVKASSLEVDESDDASPISRFRAMLSSPQYVVNNAPHGSTFRVERSISKYPTMKVTHTRIFPFAECARPFLVYAKPFKSGACRESFTSRGVSIDVCELRGNGVPALVSSWRWILMSPFVSARAGMASWIRLWLRIYNLIYRVWKRSIQQASGAHACYRFWGRHLMWALKGSPFLGGSKT</sequence>
<keyword evidence="2" id="KW-1185">Reference proteome</keyword>
<dbReference type="EMBL" id="AM920435">
    <property type="protein sequence ID" value="CAP85583.1"/>
    <property type="molecule type" value="Genomic_DNA"/>
</dbReference>
<accession>B6HEH0</accession>
<name>B6HEH0_PENRW</name>
<dbReference type="Proteomes" id="UP000000724">
    <property type="component" value="Contig Pc00c20"/>
</dbReference>
<dbReference type="AlphaFoldDB" id="B6HEH0"/>